<dbReference type="Proteomes" id="UP000524246">
    <property type="component" value="Unassembled WGS sequence"/>
</dbReference>
<dbReference type="Gene3D" id="3.40.50.150">
    <property type="entry name" value="Vaccinia Virus protein VP39"/>
    <property type="match status" value="1"/>
</dbReference>
<keyword evidence="3 6" id="KW-0489">Methyltransferase</keyword>
<dbReference type="InterPro" id="IPR029063">
    <property type="entry name" value="SAM-dependent_MTases_sf"/>
</dbReference>
<dbReference type="PANTHER" id="PTHR31760:SF0">
    <property type="entry name" value="S-ADENOSYL-L-METHIONINE-DEPENDENT METHYLTRANSFERASES SUPERFAMILY PROTEIN"/>
    <property type="match status" value="1"/>
</dbReference>
<dbReference type="PANTHER" id="PTHR31760">
    <property type="entry name" value="S-ADENOSYL-L-METHIONINE-DEPENDENT METHYLTRANSFERASES SUPERFAMILY PROTEIN"/>
    <property type="match status" value="1"/>
</dbReference>
<evidence type="ECO:0000313" key="7">
    <source>
        <dbReference type="Proteomes" id="UP000524246"/>
    </source>
</evidence>
<evidence type="ECO:0000256" key="4">
    <source>
        <dbReference type="ARBA" id="ARBA00022679"/>
    </source>
</evidence>
<evidence type="ECO:0000256" key="2">
    <source>
        <dbReference type="ARBA" id="ARBA00022552"/>
    </source>
</evidence>
<dbReference type="EC" id="2.1.1.170" evidence="6"/>
<protein>
    <submittedName>
        <fullName evidence="6">16S rRNA (Guanine(527)-N(7))-methyltransferase RsmG</fullName>
        <ecNumber evidence="6">2.1.1.170</ecNumber>
    </submittedName>
</protein>
<comment type="caution">
    <text evidence="6">The sequence shown here is derived from an EMBL/GenBank/DDBJ whole genome shotgun (WGS) entry which is preliminary data.</text>
</comment>
<dbReference type="AlphaFoldDB" id="A0A7X9FUB3"/>
<evidence type="ECO:0000256" key="1">
    <source>
        <dbReference type="ARBA" id="ARBA00022490"/>
    </source>
</evidence>
<dbReference type="SUPFAM" id="SSF53335">
    <property type="entry name" value="S-adenosyl-L-methionine-dependent methyltransferases"/>
    <property type="match status" value="1"/>
</dbReference>
<evidence type="ECO:0000256" key="5">
    <source>
        <dbReference type="ARBA" id="ARBA00022691"/>
    </source>
</evidence>
<dbReference type="GO" id="GO:0070043">
    <property type="term" value="F:rRNA (guanine-N7-)-methyltransferase activity"/>
    <property type="evidence" value="ECO:0007669"/>
    <property type="project" value="TreeGrafter"/>
</dbReference>
<organism evidence="6 7">
    <name type="scientific">SAR324 cluster bacterium</name>
    <dbReference type="NCBI Taxonomy" id="2024889"/>
    <lineage>
        <taxon>Bacteria</taxon>
        <taxon>Deltaproteobacteria</taxon>
        <taxon>SAR324 cluster</taxon>
    </lineage>
</organism>
<keyword evidence="5" id="KW-0949">S-adenosyl-L-methionine</keyword>
<evidence type="ECO:0000313" key="6">
    <source>
        <dbReference type="EMBL" id="NMC64444.1"/>
    </source>
</evidence>
<keyword evidence="2" id="KW-0698">rRNA processing</keyword>
<dbReference type="NCBIfam" id="TIGR00138">
    <property type="entry name" value="rsmG_gidB"/>
    <property type="match status" value="1"/>
</dbReference>
<evidence type="ECO:0000256" key="3">
    <source>
        <dbReference type="ARBA" id="ARBA00022603"/>
    </source>
</evidence>
<dbReference type="HAMAP" id="MF_00074">
    <property type="entry name" value="16SrRNA_methyltr_G"/>
    <property type="match status" value="1"/>
</dbReference>
<dbReference type="CDD" id="cd02440">
    <property type="entry name" value="AdoMet_MTases"/>
    <property type="match status" value="1"/>
</dbReference>
<dbReference type="EMBL" id="JAAZON010000675">
    <property type="protein sequence ID" value="NMC64444.1"/>
    <property type="molecule type" value="Genomic_DNA"/>
</dbReference>
<name>A0A7X9FUB3_9DELT</name>
<feature type="non-terminal residue" evidence="6">
    <location>
        <position position="1"/>
    </location>
</feature>
<accession>A0A7X9FUB3</accession>
<keyword evidence="1" id="KW-0963">Cytoplasm</keyword>
<keyword evidence="4 6" id="KW-0808">Transferase</keyword>
<gene>
    <name evidence="6" type="primary">rsmG</name>
    <name evidence="6" type="ORF">GYA55_14865</name>
</gene>
<dbReference type="PIRSF" id="PIRSF003078">
    <property type="entry name" value="GidB"/>
    <property type="match status" value="1"/>
</dbReference>
<dbReference type="Pfam" id="PF02527">
    <property type="entry name" value="GidB"/>
    <property type="match status" value="1"/>
</dbReference>
<proteinExistence type="inferred from homology"/>
<dbReference type="GO" id="GO:0005829">
    <property type="term" value="C:cytosol"/>
    <property type="evidence" value="ECO:0007669"/>
    <property type="project" value="TreeGrafter"/>
</dbReference>
<dbReference type="InterPro" id="IPR003682">
    <property type="entry name" value="rRNA_ssu_MeTfrase_G"/>
</dbReference>
<sequence>ETIDRHFLDSLSVARVYKFNGIQSLIDVGTGAGFPGMALKIAFPDLKVTLMDSVKKKLSFLEDVVKYLGLRDVELLHGRAEDLGRDLKYREKFDLVTARAVSELKILLELTFPFVRVQGRVFLWKGVDVENEIEASKGALKALGIDKAAVERCNLGKNQGTIIYIVKKSKLSKDFPRSPKKILSKPL</sequence>
<reference evidence="6 7" key="1">
    <citation type="journal article" date="2020" name="Biotechnol. Biofuels">
        <title>New insights from the biogas microbiome by comprehensive genome-resolved metagenomics of nearly 1600 species originating from multiple anaerobic digesters.</title>
        <authorList>
            <person name="Campanaro S."/>
            <person name="Treu L."/>
            <person name="Rodriguez-R L.M."/>
            <person name="Kovalovszki A."/>
            <person name="Ziels R.M."/>
            <person name="Maus I."/>
            <person name="Zhu X."/>
            <person name="Kougias P.G."/>
            <person name="Basile A."/>
            <person name="Luo G."/>
            <person name="Schluter A."/>
            <person name="Konstantinidis K.T."/>
            <person name="Angelidaki I."/>
        </authorList>
    </citation>
    <scope>NUCLEOTIDE SEQUENCE [LARGE SCALE GENOMIC DNA]</scope>
    <source>
        <strain evidence="6">AS27yjCOA_65</strain>
    </source>
</reference>